<keyword evidence="4 9" id="KW-0645">Protease</keyword>
<dbReference type="PATRIC" id="fig|396597.7.peg.8249"/>
<keyword evidence="7 9" id="KW-0720">Serine protease</keyword>
<dbReference type="Gene3D" id="3.40.50.200">
    <property type="entry name" value="Peptidase S8/S53 domain"/>
    <property type="match status" value="1"/>
</dbReference>
<name>B1SXJ9_9BURK</name>
<proteinExistence type="inferred from homology"/>
<dbReference type="GO" id="GO:0006508">
    <property type="term" value="P:proteolysis"/>
    <property type="evidence" value="ECO:0007669"/>
    <property type="project" value="UniProtKB-KW"/>
</dbReference>
<dbReference type="SUPFAM" id="SSF52743">
    <property type="entry name" value="Subtilisin-like"/>
    <property type="match status" value="1"/>
</dbReference>
<feature type="compositionally biased region" description="Pro residues" evidence="10">
    <location>
        <begin position="90"/>
        <end position="103"/>
    </location>
</feature>
<keyword evidence="6 9" id="KW-0378">Hydrolase</keyword>
<dbReference type="PROSITE" id="PS51892">
    <property type="entry name" value="SUBTILASE"/>
    <property type="match status" value="1"/>
</dbReference>
<dbReference type="AlphaFoldDB" id="B1SXJ9"/>
<feature type="active site" description="Charge relay system" evidence="9">
    <location>
        <position position="284"/>
    </location>
</feature>
<dbReference type="InterPro" id="IPR036852">
    <property type="entry name" value="Peptidase_S8/S53_dom_sf"/>
</dbReference>
<organism evidence="12 13">
    <name type="scientific">Burkholderia ambifaria MEX-5</name>
    <dbReference type="NCBI Taxonomy" id="396597"/>
    <lineage>
        <taxon>Bacteria</taxon>
        <taxon>Pseudomonadati</taxon>
        <taxon>Pseudomonadota</taxon>
        <taxon>Betaproteobacteria</taxon>
        <taxon>Burkholderiales</taxon>
        <taxon>Burkholderiaceae</taxon>
        <taxon>Burkholderia</taxon>
        <taxon>Burkholderia cepacia complex</taxon>
    </lineage>
</organism>
<dbReference type="Proteomes" id="UP000004814">
    <property type="component" value="Unassembled WGS sequence"/>
</dbReference>
<evidence type="ECO:0000313" key="13">
    <source>
        <dbReference type="Proteomes" id="UP000004814"/>
    </source>
</evidence>
<comment type="caution">
    <text evidence="12">The sequence shown here is derived from an EMBL/GenBank/DDBJ whole genome shotgun (WGS) entry which is preliminary data.</text>
</comment>
<feature type="compositionally biased region" description="Low complexity" evidence="10">
    <location>
        <begin position="80"/>
        <end position="89"/>
    </location>
</feature>
<dbReference type="PROSITE" id="PS00138">
    <property type="entry name" value="SUBTILASE_SER"/>
    <property type="match status" value="1"/>
</dbReference>
<evidence type="ECO:0000313" key="12">
    <source>
        <dbReference type="EMBL" id="EDT43982.1"/>
    </source>
</evidence>
<dbReference type="InterPro" id="IPR015500">
    <property type="entry name" value="Peptidase_S8_subtilisin-rel"/>
</dbReference>
<evidence type="ECO:0000256" key="4">
    <source>
        <dbReference type="ARBA" id="ARBA00022670"/>
    </source>
</evidence>
<keyword evidence="8" id="KW-0865">Zymogen</keyword>
<dbReference type="InterPro" id="IPR000209">
    <property type="entry name" value="Peptidase_S8/S53_dom"/>
</dbReference>
<dbReference type="PANTHER" id="PTHR43806:SF11">
    <property type="entry name" value="CEREVISIN-RELATED"/>
    <property type="match status" value="1"/>
</dbReference>
<dbReference type="InterPro" id="IPR034176">
    <property type="entry name" value="Peptidases_S8_13"/>
</dbReference>
<comment type="similarity">
    <text evidence="2 9">Belongs to the peptidase S8 family.</text>
</comment>
<evidence type="ECO:0000259" key="11">
    <source>
        <dbReference type="Pfam" id="PF00082"/>
    </source>
</evidence>
<evidence type="ECO:0000256" key="5">
    <source>
        <dbReference type="ARBA" id="ARBA00022729"/>
    </source>
</evidence>
<accession>B1SXJ9</accession>
<protein>
    <submittedName>
        <fullName evidence="12">Peptidase S8 and S53 subtilisin kexin sedolisin</fullName>
    </submittedName>
</protein>
<keyword evidence="5" id="KW-0732">Signal</keyword>
<evidence type="ECO:0000256" key="7">
    <source>
        <dbReference type="ARBA" id="ARBA00022825"/>
    </source>
</evidence>
<feature type="active site" description="Charge relay system" evidence="9">
    <location>
        <position position="352"/>
    </location>
</feature>
<evidence type="ECO:0000256" key="3">
    <source>
        <dbReference type="ARBA" id="ARBA00022525"/>
    </source>
</evidence>
<dbReference type="PRINTS" id="PR00723">
    <property type="entry name" value="SUBTILISIN"/>
</dbReference>
<evidence type="ECO:0000256" key="9">
    <source>
        <dbReference type="PROSITE-ProRule" id="PRU01240"/>
    </source>
</evidence>
<dbReference type="EMBL" id="ABLK01000004">
    <property type="protein sequence ID" value="EDT43982.1"/>
    <property type="molecule type" value="Genomic_DNA"/>
</dbReference>
<dbReference type="GO" id="GO:0005576">
    <property type="term" value="C:extracellular region"/>
    <property type="evidence" value="ECO:0007669"/>
    <property type="project" value="UniProtKB-SubCell"/>
</dbReference>
<dbReference type="Pfam" id="PF00082">
    <property type="entry name" value="Peptidase_S8"/>
    <property type="match status" value="1"/>
</dbReference>
<evidence type="ECO:0000256" key="1">
    <source>
        <dbReference type="ARBA" id="ARBA00004613"/>
    </source>
</evidence>
<dbReference type="GO" id="GO:0004252">
    <property type="term" value="F:serine-type endopeptidase activity"/>
    <property type="evidence" value="ECO:0007669"/>
    <property type="project" value="UniProtKB-UniRule"/>
</dbReference>
<dbReference type="InterPro" id="IPR023828">
    <property type="entry name" value="Peptidase_S8_Ser-AS"/>
</dbReference>
<gene>
    <name evidence="12" type="ORF">BamMEX5DRAFT_0265</name>
</gene>
<dbReference type="CDD" id="cd07496">
    <property type="entry name" value="Peptidases_S8_13"/>
    <property type="match status" value="1"/>
</dbReference>
<evidence type="ECO:0000256" key="6">
    <source>
        <dbReference type="ARBA" id="ARBA00022801"/>
    </source>
</evidence>
<reference evidence="12 13" key="1">
    <citation type="submission" date="2008-03" db="EMBL/GenBank/DDBJ databases">
        <title>Sequencing of the draft genome and assembly of Burkholderia ambifaria MEX-5.</title>
        <authorList>
            <consortium name="US DOE Joint Genome Institute (JGI-PGF)"/>
            <person name="Copeland A."/>
            <person name="Lucas S."/>
            <person name="Lapidus A."/>
            <person name="Glavina del Rio T."/>
            <person name="Dalin E."/>
            <person name="Tice H."/>
            <person name="Bruce D."/>
            <person name="Goodwin L."/>
            <person name="Pitluck S."/>
            <person name="Larimer F."/>
            <person name="Land M.L."/>
            <person name="Hauser L."/>
            <person name="Tiedje J."/>
            <person name="Richardson P."/>
        </authorList>
    </citation>
    <scope>NUCLEOTIDE SEQUENCE [LARGE SCALE GENOMIC DNA]</scope>
    <source>
        <strain evidence="12 13">MEX-5</strain>
    </source>
</reference>
<feature type="domain" description="Peptidase S8/S53" evidence="11">
    <location>
        <begin position="278"/>
        <end position="557"/>
    </location>
</feature>
<keyword evidence="3" id="KW-0964">Secreted</keyword>
<sequence>MARRSNLAAYVRQKRHRPVFLRTRHDRQHDGYYEDRFTMRATRFDFALARSAHARMLAGMLSAAALLPLAGCGGGGGDGSNPSSSNAAPAPAPTPTPAPPTAPPATSGGNACTTQQAAVQMAAQTTAPAEPPVDHLIVKLKTLTATRAMAALDTGTRLDAVIQRSITRWSAPTTTSAARAYAAVTASQASLNVQVERTLSDGAAVLSIGQRIASGDAVALAQAFAADGDVDYAEPDHPMQIRDTPSDPAYSQQWYLSDASVGINTPPAWTRTKGSPTVVTAVLDTGYRPHPDLVGNLLPGYNFISNVNTSNNGQTRGTDATDPGDWVTQQELDDASGPYYHCASEPSTSSWHGTRVMGVIGANANNGIGVAGVSWLGRILPVRVLGKCGGKTSDIADAMRWAAGIPVAGVATNPNPAKVINLSLGGVGACSATFQQAIDDVNAKGVTVVVAAGNDGLSTAFDQPANCRGVISVGATDATGRRASFSNFGSDVALSAPGVSILSTANGGTTTPGADTYGTASGTSLATPQVSGIVGLMLSVNGNLTPAQIQQKLQGGARAAMLPASTSCTALPAGAGIADAGAAVTAAMQ</sequence>
<evidence type="ECO:0000256" key="8">
    <source>
        <dbReference type="ARBA" id="ARBA00023145"/>
    </source>
</evidence>
<dbReference type="InterPro" id="IPR050131">
    <property type="entry name" value="Peptidase_S8_subtilisin-like"/>
</dbReference>
<feature type="region of interest" description="Disordered" evidence="10">
    <location>
        <begin position="75"/>
        <end position="112"/>
    </location>
</feature>
<comment type="subcellular location">
    <subcellularLocation>
        <location evidence="1">Secreted</location>
    </subcellularLocation>
</comment>
<evidence type="ECO:0000256" key="2">
    <source>
        <dbReference type="ARBA" id="ARBA00011073"/>
    </source>
</evidence>
<dbReference type="FunFam" id="3.40.50.200:FF:000022">
    <property type="entry name" value="Extracellular protease"/>
    <property type="match status" value="1"/>
</dbReference>
<evidence type="ECO:0000256" key="10">
    <source>
        <dbReference type="SAM" id="MobiDB-lite"/>
    </source>
</evidence>
<dbReference type="MEROPS" id="S08.107"/>
<feature type="active site" description="Charge relay system" evidence="9">
    <location>
        <position position="524"/>
    </location>
</feature>
<dbReference type="PANTHER" id="PTHR43806">
    <property type="entry name" value="PEPTIDASE S8"/>
    <property type="match status" value="1"/>
</dbReference>